<keyword evidence="6" id="KW-1185">Reference proteome</keyword>
<keyword evidence="2" id="KW-0677">Repeat</keyword>
<organism evidence="5 6">
    <name type="scientific">Kazachstania africana (strain ATCC 22294 / BCRC 22015 / CBS 2517 / CECT 1963 / NBRC 1671 / NRRL Y-8276)</name>
    <name type="common">Yeast</name>
    <name type="synonym">Kluyveromyces africanus</name>
    <dbReference type="NCBI Taxonomy" id="1071382"/>
    <lineage>
        <taxon>Eukaryota</taxon>
        <taxon>Fungi</taxon>
        <taxon>Dikarya</taxon>
        <taxon>Ascomycota</taxon>
        <taxon>Saccharomycotina</taxon>
        <taxon>Saccharomycetes</taxon>
        <taxon>Saccharomycetales</taxon>
        <taxon>Saccharomycetaceae</taxon>
        <taxon>Kazachstania</taxon>
    </lineage>
</organism>
<dbReference type="AlphaFoldDB" id="H2AZA8"/>
<gene>
    <name evidence="5" type="primary">KAFR0H02550</name>
    <name evidence="5" type="ORF">KAFR_0H02550</name>
</gene>
<dbReference type="SUPFAM" id="SSF50978">
    <property type="entry name" value="WD40 repeat-like"/>
    <property type="match status" value="1"/>
</dbReference>
<dbReference type="eggNOG" id="ENOG502QSEV">
    <property type="taxonomic scope" value="Eukaryota"/>
</dbReference>
<dbReference type="GeneID" id="13887660"/>
<accession>H2AZA8</accession>
<dbReference type="GO" id="GO:0005737">
    <property type="term" value="C:cytoplasm"/>
    <property type="evidence" value="ECO:0007669"/>
    <property type="project" value="EnsemblFungi"/>
</dbReference>
<feature type="compositionally biased region" description="Acidic residues" evidence="4">
    <location>
        <begin position="410"/>
        <end position="425"/>
    </location>
</feature>
<feature type="repeat" description="WD" evidence="3">
    <location>
        <begin position="194"/>
        <end position="234"/>
    </location>
</feature>
<dbReference type="GO" id="GO:0034605">
    <property type="term" value="P:cellular response to heat"/>
    <property type="evidence" value="ECO:0007669"/>
    <property type="project" value="EnsemblFungi"/>
</dbReference>
<sequence>MCYQHISTFRPSLLTFKKPFNDSSKAIVFTDRCIPNLSNGTLTTSILYSINNHVYELETVLPLGAHYSRDDTIPVPDYNEYTNKVRANEVSLIKGEWTYTGNAKIIKLVPLRDSEFRFLALSSNGSIAWFKDDVSLPVSTYDEESIDSGIVVDITVSYDGKRIAKAYSDSKKGQHVTVMDNNSKAGEIIHKFKVASNAGVIKSVAFINENIVATASDDNILRFWDLKGESFLTPKWTLDFNSNDSNLECIDSSPFADTLFATGDSRGNIKIWDLRTITSNEEIQEGSDGSIFTLEQHNNEGLSSIKFSKCSPSELITMSNSGNICHWDLTYLFKKGGSSEEGGTEDTNEFKEEIQNECLTFYHTGGSRRSPVNPKAKNTVDYHPFIEDLVSTIDNDGLITIYKPFTVPQEDSEEEEKEATNNEEEGAQKED</sequence>
<evidence type="ECO:0000256" key="1">
    <source>
        <dbReference type="ARBA" id="ARBA00022574"/>
    </source>
</evidence>
<dbReference type="InParanoid" id="H2AZA8"/>
<feature type="region of interest" description="Disordered" evidence="4">
    <location>
        <begin position="404"/>
        <end position="431"/>
    </location>
</feature>
<evidence type="ECO:0000256" key="3">
    <source>
        <dbReference type="PROSITE-ProRule" id="PRU00221"/>
    </source>
</evidence>
<evidence type="ECO:0000313" key="5">
    <source>
        <dbReference type="EMBL" id="CCF59664.1"/>
    </source>
</evidence>
<evidence type="ECO:0000313" key="6">
    <source>
        <dbReference type="Proteomes" id="UP000005220"/>
    </source>
</evidence>
<proteinExistence type="predicted"/>
<dbReference type="OrthoDB" id="427795at2759"/>
<dbReference type="GO" id="GO:0032221">
    <property type="term" value="C:Rpd3S complex"/>
    <property type="evidence" value="ECO:0007669"/>
    <property type="project" value="EnsemblFungi"/>
</dbReference>
<dbReference type="PROSITE" id="PS00678">
    <property type="entry name" value="WD_REPEATS_1"/>
    <property type="match status" value="1"/>
</dbReference>
<name>H2AZA8_KAZAF</name>
<dbReference type="Gene3D" id="2.130.10.10">
    <property type="entry name" value="YVTN repeat-like/Quinoprotein amine dehydrogenase"/>
    <property type="match status" value="1"/>
</dbReference>
<dbReference type="SMART" id="SM00320">
    <property type="entry name" value="WD40"/>
    <property type="match status" value="4"/>
</dbReference>
<dbReference type="PANTHER" id="PTHR22850">
    <property type="entry name" value="WD40 REPEAT FAMILY"/>
    <property type="match status" value="1"/>
</dbReference>
<protein>
    <submittedName>
        <fullName evidence="5">Uncharacterized protein</fullName>
    </submittedName>
</protein>
<dbReference type="GO" id="GO:0016479">
    <property type="term" value="P:negative regulation of transcription by RNA polymerase I"/>
    <property type="evidence" value="ECO:0007669"/>
    <property type="project" value="EnsemblFungi"/>
</dbReference>
<dbReference type="GO" id="GO:0003714">
    <property type="term" value="F:transcription corepressor activity"/>
    <property type="evidence" value="ECO:0007669"/>
    <property type="project" value="EnsemblFungi"/>
</dbReference>
<dbReference type="InterPro" id="IPR036322">
    <property type="entry name" value="WD40_repeat_dom_sf"/>
</dbReference>
<dbReference type="InterPro" id="IPR001680">
    <property type="entry name" value="WD40_rpt"/>
</dbReference>
<dbReference type="Proteomes" id="UP000005220">
    <property type="component" value="Chromosome 8"/>
</dbReference>
<dbReference type="InterPro" id="IPR015943">
    <property type="entry name" value="WD40/YVTN_repeat-like_dom_sf"/>
</dbReference>
<dbReference type="KEGG" id="kaf:KAFR_0H02550"/>
<dbReference type="GO" id="GO:0033698">
    <property type="term" value="C:Rpd3L complex"/>
    <property type="evidence" value="ECO:0007669"/>
    <property type="project" value="EnsemblFungi"/>
</dbReference>
<dbReference type="GO" id="GO:0045944">
    <property type="term" value="P:positive regulation of transcription by RNA polymerase II"/>
    <property type="evidence" value="ECO:0007669"/>
    <property type="project" value="EnsemblFungi"/>
</dbReference>
<reference evidence="5 6" key="1">
    <citation type="journal article" date="2011" name="Proc. Natl. Acad. Sci. U.S.A.">
        <title>Evolutionary erosion of yeast sex chromosomes by mating-type switching accidents.</title>
        <authorList>
            <person name="Gordon J.L."/>
            <person name="Armisen D."/>
            <person name="Proux-Wera E."/>
            <person name="Oheigeartaigh S.S."/>
            <person name="Byrne K.P."/>
            <person name="Wolfe K.H."/>
        </authorList>
    </citation>
    <scope>NUCLEOTIDE SEQUENCE [LARGE SCALE GENOMIC DNA]</scope>
    <source>
        <strain evidence="6">ATCC 22294 / BCRC 22015 / CBS 2517 / CECT 1963 / NBRC 1671 / NRRL Y-8276</strain>
    </source>
</reference>
<dbReference type="Pfam" id="PF00400">
    <property type="entry name" value="WD40"/>
    <property type="match status" value="1"/>
</dbReference>
<dbReference type="HOGENOM" id="CLU_036523_0_0_1"/>
<evidence type="ECO:0000256" key="2">
    <source>
        <dbReference type="ARBA" id="ARBA00022737"/>
    </source>
</evidence>
<dbReference type="PROSITE" id="PS50082">
    <property type="entry name" value="WD_REPEATS_2"/>
    <property type="match status" value="1"/>
</dbReference>
<dbReference type="STRING" id="1071382.H2AZA8"/>
<dbReference type="EMBL" id="HE650828">
    <property type="protein sequence ID" value="CCF59664.1"/>
    <property type="molecule type" value="Genomic_DNA"/>
</dbReference>
<evidence type="ECO:0000256" key="4">
    <source>
        <dbReference type="SAM" id="MobiDB-lite"/>
    </source>
</evidence>
<keyword evidence="1 3" id="KW-0853">WD repeat</keyword>
<dbReference type="RefSeq" id="XP_003958799.1">
    <property type="nucleotide sequence ID" value="XM_003958750.1"/>
</dbReference>
<dbReference type="InterPro" id="IPR050459">
    <property type="entry name" value="WD_repeat_RBAP46/RBAP48/MSI1"/>
</dbReference>
<dbReference type="GO" id="GO:0040020">
    <property type="term" value="P:regulation of meiotic nuclear division"/>
    <property type="evidence" value="ECO:0007669"/>
    <property type="project" value="EnsemblFungi"/>
</dbReference>
<dbReference type="InterPro" id="IPR019775">
    <property type="entry name" value="WD40_repeat_CS"/>
</dbReference>